<dbReference type="RefSeq" id="WP_146526207.1">
    <property type="nucleotide sequence ID" value="NZ_SJPV01000003.1"/>
</dbReference>
<evidence type="ECO:0000313" key="4">
    <source>
        <dbReference type="Proteomes" id="UP000319143"/>
    </source>
</evidence>
<keyword evidence="2" id="KW-0732">Signal</keyword>
<organism evidence="3 4">
    <name type="scientific">Novipirellula artificiosorum</name>
    <dbReference type="NCBI Taxonomy" id="2528016"/>
    <lineage>
        <taxon>Bacteria</taxon>
        <taxon>Pseudomonadati</taxon>
        <taxon>Planctomycetota</taxon>
        <taxon>Planctomycetia</taxon>
        <taxon>Pirellulales</taxon>
        <taxon>Pirellulaceae</taxon>
        <taxon>Novipirellula</taxon>
    </lineage>
</organism>
<sequence precursor="true">MLKQALMSIAAAGMLGLPATEAVAQCGCGAGTVTSPTVQSVVPTYESSSPVNSNNTVVSPVQSYQRYSYLPSATAEPMASIATVPSAPIVSSVPMNVSSTIQAAPSVYPSYGLSQPQSYRRYSYQPAVPSQSSSKSVKRPWQYQKTDPRRYQH</sequence>
<proteinExistence type="predicted"/>
<evidence type="ECO:0000256" key="2">
    <source>
        <dbReference type="SAM" id="SignalP"/>
    </source>
</evidence>
<name>A0A5C6DWK4_9BACT</name>
<gene>
    <name evidence="3" type="ORF">Poly41_22700</name>
</gene>
<feature type="region of interest" description="Disordered" evidence="1">
    <location>
        <begin position="122"/>
        <end position="153"/>
    </location>
</feature>
<protein>
    <submittedName>
        <fullName evidence="3">Uncharacterized protein</fullName>
    </submittedName>
</protein>
<dbReference type="Proteomes" id="UP000319143">
    <property type="component" value="Unassembled WGS sequence"/>
</dbReference>
<evidence type="ECO:0000313" key="3">
    <source>
        <dbReference type="EMBL" id="TWU39446.1"/>
    </source>
</evidence>
<accession>A0A5C6DWK4</accession>
<keyword evidence="4" id="KW-1185">Reference proteome</keyword>
<feature type="chain" id="PRO_5023106359" evidence="2">
    <location>
        <begin position="25"/>
        <end position="153"/>
    </location>
</feature>
<dbReference type="EMBL" id="SJPV01000003">
    <property type="protein sequence ID" value="TWU39446.1"/>
    <property type="molecule type" value="Genomic_DNA"/>
</dbReference>
<evidence type="ECO:0000256" key="1">
    <source>
        <dbReference type="SAM" id="MobiDB-lite"/>
    </source>
</evidence>
<dbReference type="AlphaFoldDB" id="A0A5C6DWK4"/>
<comment type="caution">
    <text evidence="3">The sequence shown here is derived from an EMBL/GenBank/DDBJ whole genome shotgun (WGS) entry which is preliminary data.</text>
</comment>
<feature type="signal peptide" evidence="2">
    <location>
        <begin position="1"/>
        <end position="24"/>
    </location>
</feature>
<reference evidence="3 4" key="1">
    <citation type="submission" date="2019-02" db="EMBL/GenBank/DDBJ databases">
        <title>Deep-cultivation of Planctomycetes and their phenomic and genomic characterization uncovers novel biology.</title>
        <authorList>
            <person name="Wiegand S."/>
            <person name="Jogler M."/>
            <person name="Boedeker C."/>
            <person name="Pinto D."/>
            <person name="Vollmers J."/>
            <person name="Rivas-Marin E."/>
            <person name="Kohn T."/>
            <person name="Peeters S.H."/>
            <person name="Heuer A."/>
            <person name="Rast P."/>
            <person name="Oberbeckmann S."/>
            <person name="Bunk B."/>
            <person name="Jeske O."/>
            <person name="Meyerdierks A."/>
            <person name="Storesund J.E."/>
            <person name="Kallscheuer N."/>
            <person name="Luecker S."/>
            <person name="Lage O.M."/>
            <person name="Pohl T."/>
            <person name="Merkel B.J."/>
            <person name="Hornburger P."/>
            <person name="Mueller R.-W."/>
            <person name="Bruemmer F."/>
            <person name="Labrenz M."/>
            <person name="Spormann A.M."/>
            <person name="Op Den Camp H."/>
            <person name="Overmann J."/>
            <person name="Amann R."/>
            <person name="Jetten M.S.M."/>
            <person name="Mascher T."/>
            <person name="Medema M.H."/>
            <person name="Devos D.P."/>
            <person name="Kaster A.-K."/>
            <person name="Ovreas L."/>
            <person name="Rohde M."/>
            <person name="Galperin M.Y."/>
            <person name="Jogler C."/>
        </authorList>
    </citation>
    <scope>NUCLEOTIDE SEQUENCE [LARGE SCALE GENOMIC DNA]</scope>
    <source>
        <strain evidence="3 4">Poly41</strain>
    </source>
</reference>